<evidence type="ECO:0000313" key="2">
    <source>
        <dbReference type="EMBL" id="GCE28132.1"/>
    </source>
</evidence>
<dbReference type="SMART" id="SM00530">
    <property type="entry name" value="HTH_XRE"/>
    <property type="match status" value="1"/>
</dbReference>
<dbReference type="PROSITE" id="PS50943">
    <property type="entry name" value="HTH_CROC1"/>
    <property type="match status" value="1"/>
</dbReference>
<proteinExistence type="predicted"/>
<gene>
    <name evidence="2" type="ORF">KDA_36160</name>
</gene>
<dbReference type="InterPro" id="IPR001387">
    <property type="entry name" value="Cro/C1-type_HTH"/>
</dbReference>
<organism evidence="2 3">
    <name type="scientific">Dictyobacter alpinus</name>
    <dbReference type="NCBI Taxonomy" id="2014873"/>
    <lineage>
        <taxon>Bacteria</taxon>
        <taxon>Bacillati</taxon>
        <taxon>Chloroflexota</taxon>
        <taxon>Ktedonobacteria</taxon>
        <taxon>Ktedonobacterales</taxon>
        <taxon>Dictyobacteraceae</taxon>
        <taxon>Dictyobacter</taxon>
    </lineage>
</organism>
<protein>
    <recommendedName>
        <fullName evidence="1">HTH cro/C1-type domain-containing protein</fullName>
    </recommendedName>
</protein>
<dbReference type="CDD" id="cd00093">
    <property type="entry name" value="HTH_XRE"/>
    <property type="match status" value="1"/>
</dbReference>
<dbReference type="InterPro" id="IPR010982">
    <property type="entry name" value="Lambda_DNA-bd_dom_sf"/>
</dbReference>
<dbReference type="Gene3D" id="1.10.260.40">
    <property type="entry name" value="lambda repressor-like DNA-binding domains"/>
    <property type="match status" value="1"/>
</dbReference>
<dbReference type="GO" id="GO:0003677">
    <property type="term" value="F:DNA binding"/>
    <property type="evidence" value="ECO:0007669"/>
    <property type="project" value="InterPro"/>
</dbReference>
<evidence type="ECO:0000259" key="1">
    <source>
        <dbReference type="PROSITE" id="PS50943"/>
    </source>
</evidence>
<reference evidence="3" key="1">
    <citation type="submission" date="2018-12" db="EMBL/GenBank/DDBJ databases">
        <title>Tengunoibacter tsumagoiensis gen. nov., sp. nov., Dictyobacter kobayashii sp. nov., D. alpinus sp. nov., and D. joshuensis sp. nov. and description of Dictyobacteraceae fam. nov. within the order Ktedonobacterales isolated from Tengu-no-mugimeshi.</title>
        <authorList>
            <person name="Wang C.M."/>
            <person name="Zheng Y."/>
            <person name="Sakai Y."/>
            <person name="Toyoda A."/>
            <person name="Minakuchi Y."/>
            <person name="Abe K."/>
            <person name="Yokota A."/>
            <person name="Yabe S."/>
        </authorList>
    </citation>
    <scope>NUCLEOTIDE SEQUENCE [LARGE SCALE GENOMIC DNA]</scope>
    <source>
        <strain evidence="3">Uno16</strain>
    </source>
</reference>
<feature type="domain" description="HTH cro/C1-type" evidence="1">
    <location>
        <begin position="30"/>
        <end position="90"/>
    </location>
</feature>
<dbReference type="SUPFAM" id="SSF47413">
    <property type="entry name" value="lambda repressor-like DNA-binding domains"/>
    <property type="match status" value="1"/>
</dbReference>
<sequence>MNNPKGLSAEKLNQVHSITNNFTSLFGEEVKYRRLSLQLTQADLTHLLCECGIEITQSYISRLEAGSRKDPSIKLVLALATILSISLDKIVASSEHDENSH</sequence>
<dbReference type="EMBL" id="BIFT01000001">
    <property type="protein sequence ID" value="GCE28132.1"/>
    <property type="molecule type" value="Genomic_DNA"/>
</dbReference>
<accession>A0A402BA03</accession>
<keyword evidence="3" id="KW-1185">Reference proteome</keyword>
<dbReference type="RefSeq" id="WP_126628386.1">
    <property type="nucleotide sequence ID" value="NZ_BIFT01000001.1"/>
</dbReference>
<dbReference type="AlphaFoldDB" id="A0A402BA03"/>
<name>A0A402BA03_9CHLR</name>
<dbReference type="Proteomes" id="UP000287171">
    <property type="component" value="Unassembled WGS sequence"/>
</dbReference>
<comment type="caution">
    <text evidence="2">The sequence shown here is derived from an EMBL/GenBank/DDBJ whole genome shotgun (WGS) entry which is preliminary data.</text>
</comment>
<dbReference type="Pfam" id="PF01381">
    <property type="entry name" value="HTH_3"/>
    <property type="match status" value="1"/>
</dbReference>
<evidence type="ECO:0000313" key="3">
    <source>
        <dbReference type="Proteomes" id="UP000287171"/>
    </source>
</evidence>